<accession>A0A0M9FR62</accession>
<feature type="compositionally biased region" description="Low complexity" evidence="1">
    <location>
        <begin position="155"/>
        <end position="166"/>
    </location>
</feature>
<evidence type="ECO:0000313" key="3">
    <source>
        <dbReference type="EMBL" id="KPA74390.1"/>
    </source>
</evidence>
<feature type="compositionally biased region" description="Basic and acidic residues" evidence="1">
    <location>
        <begin position="228"/>
        <end position="246"/>
    </location>
</feature>
<dbReference type="GeneID" id="26909379"/>
<keyword evidence="4" id="KW-1185">Reference proteome</keyword>
<dbReference type="RefSeq" id="XP_015652829.1">
    <property type="nucleotide sequence ID" value="XM_015808376.1"/>
</dbReference>
<gene>
    <name evidence="3" type="ORF">ABB37_09096</name>
</gene>
<feature type="region of interest" description="Disordered" evidence="1">
    <location>
        <begin position="221"/>
        <end position="261"/>
    </location>
</feature>
<feature type="region of interest" description="Disordered" evidence="1">
    <location>
        <begin position="1"/>
        <end position="35"/>
    </location>
</feature>
<feature type="compositionally biased region" description="Basic and acidic residues" evidence="1">
    <location>
        <begin position="1"/>
        <end position="26"/>
    </location>
</feature>
<dbReference type="EMBL" id="LGTL01000029">
    <property type="protein sequence ID" value="KPA74390.1"/>
    <property type="molecule type" value="Genomic_DNA"/>
</dbReference>
<dbReference type="AlphaFoldDB" id="A0A0M9FR62"/>
<sequence>MRREFKGEREKYEKTKRGRAFKEKRSSNARKHGRERKCYCDRANQRRENTYIYIYIYIYIVVSGTAAGLAAEVHPAGHRRRHLERQSRYRGCAGDAAVPALAGQGGPLPVQQRLPLPCAAAAVLRREGHRRGAGEGVLQQRLRGRAASPAAPWHGGRTWRGAAGARQRVCDRGAGPARRAAARAGSGLHHVRRGAARRGEGRRLRCRAARRCVACAMPARSAEASGGVRREHVPRDAGRHGQRGEDLPDGPQPRGGGCWAR</sequence>
<dbReference type="Proteomes" id="UP000037923">
    <property type="component" value="Unassembled WGS sequence"/>
</dbReference>
<keyword evidence="2" id="KW-0472">Membrane</keyword>
<proteinExistence type="predicted"/>
<comment type="caution">
    <text evidence="3">The sequence shown here is derived from an EMBL/GenBank/DDBJ whole genome shotgun (WGS) entry which is preliminary data.</text>
</comment>
<keyword evidence="2" id="KW-0812">Transmembrane</keyword>
<feature type="region of interest" description="Disordered" evidence="1">
    <location>
        <begin position="141"/>
        <end position="166"/>
    </location>
</feature>
<dbReference type="VEuPathDB" id="TriTrypDB:LpyrH10_29_0110"/>
<evidence type="ECO:0000256" key="1">
    <source>
        <dbReference type="SAM" id="MobiDB-lite"/>
    </source>
</evidence>
<name>A0A0M9FR62_LEPPY</name>
<reference evidence="3 4" key="1">
    <citation type="submission" date="2015-07" db="EMBL/GenBank/DDBJ databases">
        <title>High-quality genome of monoxenous trypanosomatid Leptomonas pyrrhocoris.</title>
        <authorList>
            <person name="Flegontov P."/>
            <person name="Butenko A."/>
            <person name="Firsov S."/>
            <person name="Vlcek C."/>
            <person name="Logacheva M.D."/>
            <person name="Field M."/>
            <person name="Filatov D."/>
            <person name="Flegontova O."/>
            <person name="Gerasimov E."/>
            <person name="Jackson A.P."/>
            <person name="Kelly S."/>
            <person name="Opperdoes F."/>
            <person name="O'Reilly A."/>
            <person name="Votypka J."/>
            <person name="Yurchenko V."/>
            <person name="Lukes J."/>
        </authorList>
    </citation>
    <scope>NUCLEOTIDE SEQUENCE [LARGE SCALE GENOMIC DNA]</scope>
    <source>
        <strain evidence="3">H10</strain>
    </source>
</reference>
<evidence type="ECO:0000313" key="4">
    <source>
        <dbReference type="Proteomes" id="UP000037923"/>
    </source>
</evidence>
<feature type="transmembrane region" description="Helical" evidence="2">
    <location>
        <begin position="52"/>
        <end position="71"/>
    </location>
</feature>
<evidence type="ECO:0000256" key="2">
    <source>
        <dbReference type="SAM" id="Phobius"/>
    </source>
</evidence>
<protein>
    <submittedName>
        <fullName evidence="3">Uncharacterized protein</fullName>
    </submittedName>
</protein>
<keyword evidence="2" id="KW-1133">Transmembrane helix</keyword>
<organism evidence="3 4">
    <name type="scientific">Leptomonas pyrrhocoris</name>
    <name type="common">Firebug parasite</name>
    <dbReference type="NCBI Taxonomy" id="157538"/>
    <lineage>
        <taxon>Eukaryota</taxon>
        <taxon>Discoba</taxon>
        <taxon>Euglenozoa</taxon>
        <taxon>Kinetoplastea</taxon>
        <taxon>Metakinetoplastina</taxon>
        <taxon>Trypanosomatida</taxon>
        <taxon>Trypanosomatidae</taxon>
        <taxon>Leishmaniinae</taxon>
        <taxon>Leptomonas</taxon>
    </lineage>
</organism>